<gene>
    <name evidence="3" type="ORF">DO021_12960</name>
    <name evidence="2" type="ORF">EYB58_15425</name>
</gene>
<sequence length="554" mass="66019">MELVSQHVKKIMEECKVRARNEGLKFDDETLEYIVTNRDMIELSPKIMIPTLYDYWVHDVRVLSGKGMYEAYPSNPYETVINTRPAISYYNDNNPDWLNVMIFYHVLAHIDFFQNNLFYVNTWDVDLTGQALADKRLISQLRSEKGRRWVDYIIEFSRGMDNLVGYHKALDSMLRTRNQPAVRLSRQDYYFDVFLQKIKQVSHNTYLKEIERFNACKKNIAKFFEPVHSQYPEFEQMYKKVKKNKEKPALDIMEYIIKHSPFLRAEENQWMKSVIQIVRDTSLYFQPQIRTKIMNEGWASYWHEYLFMKDERIRGHETDFAKVNATVTALPKIGLNPYALGLRLFEHIEDMQNRGCYSLEYFRLKDERNRQHFDKGNKNGHDFIFKVRENMNDFTFINKFVDQEFIDHYKLFVTGKRFNSERMTWQYYIKSKKADDYKNMVIDTLYHPPMIYVDEEKTQSGALYLIHEFENKPLKADFIENTMIGIEFIWGGPVYLETSIPVGKEQETVSPTHFLDPSAGGSGTLAAPVIREKIKWQRVCYIMDKRKLNRREVA</sequence>
<dbReference type="Proteomes" id="UP000248798">
    <property type="component" value="Unassembled WGS sequence"/>
</dbReference>
<reference evidence="3 4" key="1">
    <citation type="submission" date="2018-06" db="EMBL/GenBank/DDBJ databases">
        <title>Complete Genome Sequence of Desulfobacter hydrogenophilus (DSM3380).</title>
        <authorList>
            <person name="Marietou A."/>
            <person name="Schreiber L."/>
            <person name="Marshall I."/>
            <person name="Jorgensen B."/>
        </authorList>
    </citation>
    <scope>NUCLEOTIDE SEQUENCE [LARGE SCALE GENOMIC DNA]</scope>
    <source>
        <strain evidence="3 4">DSM 3380</strain>
    </source>
</reference>
<dbReference type="AlphaFoldDB" id="A0A328FDM2"/>
<organism evidence="3 4">
    <name type="scientific">Desulfobacter hydrogenophilus</name>
    <dbReference type="NCBI Taxonomy" id="2291"/>
    <lineage>
        <taxon>Bacteria</taxon>
        <taxon>Pseudomonadati</taxon>
        <taxon>Thermodesulfobacteriota</taxon>
        <taxon>Desulfobacteria</taxon>
        <taxon>Desulfobacterales</taxon>
        <taxon>Desulfobacteraceae</taxon>
        <taxon>Desulfobacter</taxon>
    </lineage>
</organism>
<dbReference type="OrthoDB" id="9784270at2"/>
<dbReference type="Proteomes" id="UP000293902">
    <property type="component" value="Chromosome"/>
</dbReference>
<dbReference type="PANTHER" id="PTHR30029">
    <property type="entry name" value="STAGE V SPORULATION PROTEIN R"/>
    <property type="match status" value="1"/>
</dbReference>
<dbReference type="Pfam" id="PF04293">
    <property type="entry name" value="SpoVR"/>
    <property type="match status" value="1"/>
</dbReference>
<dbReference type="InterPro" id="IPR007390">
    <property type="entry name" value="Spore_V_R"/>
</dbReference>
<evidence type="ECO:0000313" key="4">
    <source>
        <dbReference type="Proteomes" id="UP000248798"/>
    </source>
</evidence>
<proteinExistence type="predicted"/>
<evidence type="ECO:0000313" key="3">
    <source>
        <dbReference type="EMBL" id="RAM01532.1"/>
    </source>
</evidence>
<feature type="domain" description="SpoVR protein-like N-terminal" evidence="1">
    <location>
        <begin position="6"/>
        <end position="426"/>
    </location>
</feature>
<evidence type="ECO:0000313" key="2">
    <source>
        <dbReference type="EMBL" id="QBH14181.1"/>
    </source>
</evidence>
<evidence type="ECO:0000313" key="5">
    <source>
        <dbReference type="Proteomes" id="UP000293902"/>
    </source>
</evidence>
<dbReference type="EMBL" id="CP036313">
    <property type="protein sequence ID" value="QBH14181.1"/>
    <property type="molecule type" value="Genomic_DNA"/>
</dbReference>
<reference evidence="2 5" key="2">
    <citation type="submission" date="2019-02" db="EMBL/GenBank/DDBJ databases">
        <title>Complete genome sequence of Desulfobacter hydrogenophilus AcRS1.</title>
        <authorList>
            <person name="Marietou A."/>
            <person name="Lund M.B."/>
            <person name="Marshall I.P.G."/>
            <person name="Schreiber L."/>
            <person name="Jorgensen B."/>
        </authorList>
    </citation>
    <scope>NUCLEOTIDE SEQUENCE [LARGE SCALE GENOMIC DNA]</scope>
    <source>
        <strain evidence="2 5">AcRS1</strain>
    </source>
</reference>
<dbReference type="PANTHER" id="PTHR30029:SF2">
    <property type="entry name" value="STAGE V SPORULATION PROTEIN R"/>
    <property type="match status" value="1"/>
</dbReference>
<evidence type="ECO:0000259" key="1">
    <source>
        <dbReference type="Pfam" id="PF04293"/>
    </source>
</evidence>
<keyword evidence="5" id="KW-1185">Reference proteome</keyword>
<dbReference type="EMBL" id="QLNI01000025">
    <property type="protein sequence ID" value="RAM01532.1"/>
    <property type="molecule type" value="Genomic_DNA"/>
</dbReference>
<dbReference type="InterPro" id="IPR056174">
    <property type="entry name" value="SpoVR_N"/>
</dbReference>
<accession>A0A328FDM2</accession>
<dbReference type="RefSeq" id="WP_111957334.1">
    <property type="nucleotide sequence ID" value="NZ_CP036313.1"/>
</dbReference>
<name>A0A328FDM2_9BACT</name>
<protein>
    <submittedName>
        <fullName evidence="3">SpoVR family protein</fullName>
    </submittedName>
</protein>